<dbReference type="EMBL" id="FTPU01000019">
    <property type="protein sequence ID" value="SIT97220.1"/>
    <property type="molecule type" value="Genomic_DNA"/>
</dbReference>
<keyword evidence="2" id="KW-0704">Schiff base</keyword>
<dbReference type="EC" id="4.1.2.4" evidence="3"/>
<dbReference type="NCBIfam" id="TIGR00126">
    <property type="entry name" value="deoC"/>
    <property type="match status" value="1"/>
</dbReference>
<dbReference type="STRING" id="1121284.SAMN05660493_01932"/>
<protein>
    <recommendedName>
        <fullName evidence="3">Deoxyribose-phosphate aldolase</fullName>
        <ecNumber evidence="3">4.1.2.4</ecNumber>
    </recommendedName>
</protein>
<dbReference type="InterPro" id="IPR002915">
    <property type="entry name" value="DeoC/FbaB/LacD_aldolase"/>
</dbReference>
<dbReference type="Gene3D" id="3.20.20.70">
    <property type="entry name" value="Aldolase class I"/>
    <property type="match status" value="1"/>
</dbReference>
<dbReference type="InterPro" id="IPR011343">
    <property type="entry name" value="DeoC"/>
</dbReference>
<dbReference type="GO" id="GO:0016052">
    <property type="term" value="P:carbohydrate catabolic process"/>
    <property type="evidence" value="ECO:0007669"/>
    <property type="project" value="TreeGrafter"/>
</dbReference>
<dbReference type="AlphaFoldDB" id="A0A1U7PZ82"/>
<proteinExistence type="predicted"/>
<dbReference type="PANTHER" id="PTHR10889:SF1">
    <property type="entry name" value="DEOXYRIBOSE-PHOSPHATE ALDOLASE"/>
    <property type="match status" value="1"/>
</dbReference>
<evidence type="ECO:0000313" key="4">
    <source>
        <dbReference type="EMBL" id="SIT97220.1"/>
    </source>
</evidence>
<dbReference type="GO" id="GO:0005737">
    <property type="term" value="C:cytoplasm"/>
    <property type="evidence" value="ECO:0007669"/>
    <property type="project" value="InterPro"/>
</dbReference>
<evidence type="ECO:0000256" key="2">
    <source>
        <dbReference type="ARBA" id="ARBA00023270"/>
    </source>
</evidence>
<gene>
    <name evidence="4" type="ORF">SAMN05660493_01932</name>
</gene>
<organism evidence="4 5">
    <name type="scientific">Epilithonimonas bovis DSM 19482</name>
    <dbReference type="NCBI Taxonomy" id="1121284"/>
    <lineage>
        <taxon>Bacteria</taxon>
        <taxon>Pseudomonadati</taxon>
        <taxon>Bacteroidota</taxon>
        <taxon>Flavobacteriia</taxon>
        <taxon>Flavobacteriales</taxon>
        <taxon>Weeksellaceae</taxon>
        <taxon>Chryseobacterium group</taxon>
        <taxon>Epilithonimonas</taxon>
    </lineage>
</organism>
<name>A0A1U7PZ82_9FLAO</name>
<keyword evidence="1" id="KW-0963">Cytoplasm</keyword>
<reference evidence="5" key="1">
    <citation type="submission" date="2016-10" db="EMBL/GenBank/DDBJ databases">
        <authorList>
            <person name="Varghese N."/>
            <person name="Submissions S."/>
        </authorList>
    </citation>
    <scope>NUCLEOTIDE SEQUENCE [LARGE SCALE GENOMIC DNA]</scope>
    <source>
        <strain evidence="5">DSM 19482</strain>
    </source>
</reference>
<accession>A0A1U7PZ82</accession>
<evidence type="ECO:0000256" key="1">
    <source>
        <dbReference type="ARBA" id="ARBA00022490"/>
    </source>
</evidence>
<dbReference type="GO" id="GO:0004139">
    <property type="term" value="F:deoxyribose-phosphate aldolase activity"/>
    <property type="evidence" value="ECO:0007669"/>
    <property type="project" value="UniProtKB-UniRule"/>
</dbReference>
<dbReference type="SMART" id="SM01133">
    <property type="entry name" value="DeoC"/>
    <property type="match status" value="1"/>
</dbReference>
<dbReference type="Proteomes" id="UP000187261">
    <property type="component" value="Unassembled WGS sequence"/>
</dbReference>
<sequence>MEINQYLDSTYLKTPEQSGLTEEQTFDKVRALTDEAITYHFKEVMIRPNFVKLIKDYITSQHSNVLVGTVIGFHEGTYSLEEKLEEAEQAILDGVDELDYVINYEAYKKGELSLVENEFISGTKLGLEAGKTVKWIIEIAALTDQQIADLTAHIWKWAQDNFEEKDFSRIFVKSSTGFYKTEDGKPNGATFEGVKIMLDNAGKLPVKAAGGVKTPADAETMITMGIQRIGTSSAKALLGEGSAEAGY</sequence>
<dbReference type="PIRSF" id="PIRSF001357">
    <property type="entry name" value="DeoC"/>
    <property type="match status" value="1"/>
</dbReference>
<evidence type="ECO:0000313" key="5">
    <source>
        <dbReference type="Proteomes" id="UP000187261"/>
    </source>
</evidence>
<keyword evidence="5" id="KW-1185">Reference proteome</keyword>
<dbReference type="InterPro" id="IPR013785">
    <property type="entry name" value="Aldolase_TIM"/>
</dbReference>
<dbReference type="GO" id="GO:0009264">
    <property type="term" value="P:deoxyribonucleotide catabolic process"/>
    <property type="evidence" value="ECO:0007669"/>
    <property type="project" value="UniProtKB-UniRule"/>
</dbReference>
<evidence type="ECO:0000256" key="3">
    <source>
        <dbReference type="NCBIfam" id="TIGR00126"/>
    </source>
</evidence>
<dbReference type="PANTHER" id="PTHR10889">
    <property type="entry name" value="DEOXYRIBOSE-PHOSPHATE ALDOLASE"/>
    <property type="match status" value="1"/>
</dbReference>
<dbReference type="SUPFAM" id="SSF51569">
    <property type="entry name" value="Aldolase"/>
    <property type="match status" value="1"/>
</dbReference>